<evidence type="ECO:0000256" key="1">
    <source>
        <dbReference type="ARBA" id="ARBA00005801"/>
    </source>
</evidence>
<dbReference type="Gene3D" id="1.20.120.1220">
    <property type="match status" value="1"/>
</dbReference>
<dbReference type="InterPro" id="IPR000045">
    <property type="entry name" value="Prepilin_IV_endopep_pep"/>
</dbReference>
<dbReference type="EMBL" id="SPQC01000030">
    <property type="protein sequence ID" value="TFU21592.1"/>
    <property type="molecule type" value="Genomic_DNA"/>
</dbReference>
<dbReference type="AlphaFoldDB" id="A0A4Y9F3E2"/>
<dbReference type="GO" id="GO:0006465">
    <property type="term" value="P:signal peptide processing"/>
    <property type="evidence" value="ECO:0007669"/>
    <property type="project" value="TreeGrafter"/>
</dbReference>
<feature type="transmembrane region" description="Helical" evidence="2">
    <location>
        <begin position="54"/>
        <end position="74"/>
    </location>
</feature>
<keyword evidence="2" id="KW-0472">Membrane</keyword>
<proteinExistence type="inferred from homology"/>
<accession>A0A4Y9F3E2</accession>
<feature type="transmembrane region" description="Helical" evidence="2">
    <location>
        <begin position="20"/>
        <end position="42"/>
    </location>
</feature>
<comment type="caution">
    <text evidence="4">The sequence shown here is derived from an EMBL/GenBank/DDBJ whole genome shotgun (WGS) entry which is preliminary data.</text>
</comment>
<evidence type="ECO:0000259" key="3">
    <source>
        <dbReference type="Pfam" id="PF01478"/>
    </source>
</evidence>
<dbReference type="PANTHER" id="PTHR30487">
    <property type="entry name" value="TYPE 4 PREPILIN-LIKE PROTEINS LEADER PEPTIDE-PROCESSING ENZYME"/>
    <property type="match status" value="1"/>
</dbReference>
<evidence type="ECO:0000313" key="4">
    <source>
        <dbReference type="EMBL" id="TFU21592.1"/>
    </source>
</evidence>
<evidence type="ECO:0000313" key="5">
    <source>
        <dbReference type="Proteomes" id="UP000297951"/>
    </source>
</evidence>
<dbReference type="RefSeq" id="WP_135013155.1">
    <property type="nucleotide sequence ID" value="NZ_JADGLK010000030.1"/>
</dbReference>
<feature type="transmembrane region" description="Helical" evidence="2">
    <location>
        <begin position="130"/>
        <end position="150"/>
    </location>
</feature>
<keyword evidence="2" id="KW-1133">Transmembrane helix</keyword>
<organism evidence="4 5">
    <name type="scientific">Rothia nasimurium</name>
    <dbReference type="NCBI Taxonomy" id="85336"/>
    <lineage>
        <taxon>Bacteria</taxon>
        <taxon>Bacillati</taxon>
        <taxon>Actinomycetota</taxon>
        <taxon>Actinomycetes</taxon>
        <taxon>Micrococcales</taxon>
        <taxon>Micrococcaceae</taxon>
        <taxon>Rothia</taxon>
    </lineage>
</organism>
<dbReference type="PANTHER" id="PTHR30487:SF0">
    <property type="entry name" value="PREPILIN LEADER PEPTIDASE_N-METHYLTRANSFERASE-RELATED"/>
    <property type="match status" value="1"/>
</dbReference>
<feature type="transmembrane region" description="Helical" evidence="2">
    <location>
        <begin position="157"/>
        <end position="177"/>
    </location>
</feature>
<dbReference type="GO" id="GO:0004190">
    <property type="term" value="F:aspartic-type endopeptidase activity"/>
    <property type="evidence" value="ECO:0007669"/>
    <property type="project" value="InterPro"/>
</dbReference>
<dbReference type="Pfam" id="PF01478">
    <property type="entry name" value="Peptidase_A24"/>
    <property type="match status" value="1"/>
</dbReference>
<feature type="transmembrane region" description="Helical" evidence="2">
    <location>
        <begin position="80"/>
        <end position="98"/>
    </location>
</feature>
<sequence>MLEQIYSLAAEGLGGRWQAALAALLLAWVLVCYLVAAAQLWVIDVREHRLPDRIVLPLYALVGLPLFGAIVLVAPGPFAQARQTAYGAAVMFGLYALMRLASRGALGLGDVKLAGVLGLLLAYFSPLNLLWGNLLIFLTGGLYSLILILARRATGRTHIAFGPFMLLGTTVALLFPAT</sequence>
<dbReference type="InterPro" id="IPR050882">
    <property type="entry name" value="Prepilin_peptidase/N-MTase"/>
</dbReference>
<feature type="domain" description="Prepilin type IV endopeptidase peptidase" evidence="3">
    <location>
        <begin position="35"/>
        <end position="136"/>
    </location>
</feature>
<dbReference type="GO" id="GO:0005886">
    <property type="term" value="C:plasma membrane"/>
    <property type="evidence" value="ECO:0007669"/>
    <property type="project" value="TreeGrafter"/>
</dbReference>
<comment type="similarity">
    <text evidence="1">Belongs to the peptidase A24 family.</text>
</comment>
<dbReference type="OrthoDB" id="2087435at2"/>
<dbReference type="Proteomes" id="UP000297951">
    <property type="component" value="Unassembled WGS sequence"/>
</dbReference>
<protein>
    <submittedName>
        <fullName evidence="4">Prepilin peptidase</fullName>
    </submittedName>
</protein>
<keyword evidence="2" id="KW-0812">Transmembrane</keyword>
<evidence type="ECO:0000256" key="2">
    <source>
        <dbReference type="SAM" id="Phobius"/>
    </source>
</evidence>
<reference evidence="4 5" key="1">
    <citation type="submission" date="2019-03" db="EMBL/GenBank/DDBJ databases">
        <title>Diversity of the mouse oral microbiome.</title>
        <authorList>
            <person name="Joseph S."/>
            <person name="Aduse-Opoku J."/>
            <person name="Curtis M."/>
            <person name="Wade W."/>
            <person name="Hashim A."/>
        </authorList>
    </citation>
    <scope>NUCLEOTIDE SEQUENCE [LARGE SCALE GENOMIC DNA]</scope>
    <source>
        <strain evidence="5">irhom_31</strain>
    </source>
</reference>
<gene>
    <name evidence="4" type="ORF">E4U03_08710</name>
</gene>
<name>A0A4Y9F3E2_9MICC</name>